<protein>
    <recommendedName>
        <fullName evidence="2">Anaphase-promoting complex subunit 5</fullName>
    </recommendedName>
</protein>
<dbReference type="EMBL" id="HBEO01029858">
    <property type="protein sequence ID" value="CAD8502135.1"/>
    <property type="molecule type" value="Transcribed_RNA"/>
</dbReference>
<accession>A0A7S0F412</accession>
<evidence type="ECO:0008006" key="2">
    <source>
        <dbReference type="Google" id="ProtNLM"/>
    </source>
</evidence>
<proteinExistence type="predicted"/>
<organism evidence="1">
    <name type="scientific">Hanusia phi</name>
    <dbReference type="NCBI Taxonomy" id="3032"/>
    <lineage>
        <taxon>Eukaryota</taxon>
        <taxon>Cryptophyceae</taxon>
        <taxon>Pyrenomonadales</taxon>
        <taxon>Geminigeraceae</taxon>
        <taxon>Hanusia</taxon>
    </lineage>
</organism>
<name>A0A7S0F412_9CRYP</name>
<reference evidence="1" key="1">
    <citation type="submission" date="2021-01" db="EMBL/GenBank/DDBJ databases">
        <authorList>
            <person name="Corre E."/>
            <person name="Pelletier E."/>
            <person name="Niang G."/>
            <person name="Scheremetjew M."/>
            <person name="Finn R."/>
            <person name="Kale V."/>
            <person name="Holt S."/>
            <person name="Cochrane G."/>
            <person name="Meng A."/>
            <person name="Brown T."/>
            <person name="Cohen L."/>
        </authorList>
    </citation>
    <scope>NUCLEOTIDE SEQUENCE</scope>
    <source>
        <strain evidence="1">CCMP325</strain>
    </source>
</reference>
<dbReference type="AlphaFoldDB" id="A0A7S0F412"/>
<gene>
    <name evidence="1" type="ORF">HPHI1048_LOCUS20284</name>
</gene>
<evidence type="ECO:0000313" key="1">
    <source>
        <dbReference type="EMBL" id="CAD8502135.1"/>
    </source>
</evidence>
<sequence>MSILTQLLQMPEVQEAREYYESGKINLAITRLVRTEEICQSAGMPELNLFAVDSLAHLYALSGDFSKEASYRAKCVQAGLDLQETKPGFHSDYLAFEAVHSSCLTDVKIGLLNVSMIHQAKGMAVRLGKDGPSLQRACDITEALAMLDGSHPSSTPDDAEAFLSDLCQSLDKDGNQIPVLIACAHVFLGLAQHQSGAVDMAKSHWDAAMSKIDRPAMVGEAAVKIAGLHLLCLYYLEKQELKLADDTAAEALNIAETANLLDAVDISLLVIAKIRVKTGDFVVAEGLLRSCIANLTPRKGLQPNMWRLKILQDVTETYAEMMERMTINNKSRKADGDLSREKLADIEMRFPVAAQAASTLRSRNFPSWYLQVVRPNLPLLLQEKG</sequence>